<sequence length="722" mass="83276">MSYDPIHDTYVPSKESSSLTSTNDSSKSQNINNIIDSNVSGNVFDVNHGGSALSISHLVSSQQQEPSLMVPPKINTISSLINTPPEINEDENDNDDDYNDETDVNSTILGDDDEYTSTPPPKNKEKKEKKPTNRRGKKKNNIANAKLSLKKSDGEPFWRKDIQYDFLSALFDDPTPCFTNVFPHSSITNCNDNPKISFGELYVRTLAESNKCSRVLKEKLIRDFELGKAVSMVCILVNVGRMNTTINFVPEMKSTLRTFHSIPSLQTGPEGGTVKQLQDTPRLKSILKAVCEGEENNLGLLDELMKNPPAKKPNTNLIQLLFLLSNSVNDIPYMNNDPNCSHLLHLFVDDRYDPKNRAQRLLWLLYTYLETSFTVEELAQNPFGANQIPPPILIPQDQLESFDKDPVYEIVYADEMYKLRMQHLAGDNDAEKETTQYTNKKESKKREREKDHEDGRFQFTESETIEEKKKKIKPHQLEFEQLQKQFHQQLQKEKQQENKQQETIQVQQPINKKVKKNNPNVASPLSRNVINRSEEENQRELKGIKFPIENLAIIKKEFNGPIRAHQSTPDSSESVSHRCELVELSKHTIHEVRTSSKASTASFNKKTTILGNWLYRYFRYKKSIGNKLLGMEWEDIRYELIKNVEGYMYENFGKSLIDEFDDLQFDYFVLGDYDKANEKKSYILQLITFLNEWFISRLEKKFERGIPRSYISFDLENETVSI</sequence>
<feature type="compositionally biased region" description="Low complexity" evidence="1">
    <location>
        <begin position="13"/>
        <end position="28"/>
    </location>
</feature>
<comment type="caution">
    <text evidence="2">The sequence shown here is derived from an EMBL/GenBank/DDBJ whole genome shotgun (WGS) entry which is preliminary data.</text>
</comment>
<dbReference type="Proteomes" id="UP001152885">
    <property type="component" value="Unassembled WGS sequence"/>
</dbReference>
<dbReference type="PANTHER" id="PTHR37287:SF1">
    <property type="entry name" value="INO EIGHTY SUBUNIT 1"/>
    <property type="match status" value="1"/>
</dbReference>
<feature type="region of interest" description="Disordered" evidence="1">
    <location>
        <begin position="427"/>
        <end position="471"/>
    </location>
</feature>
<keyword evidence="3" id="KW-1185">Reference proteome</keyword>
<dbReference type="EMBL" id="CANTUO010000001">
    <property type="protein sequence ID" value="CAI5756588.1"/>
    <property type="molecule type" value="Genomic_DNA"/>
</dbReference>
<evidence type="ECO:0000313" key="3">
    <source>
        <dbReference type="Proteomes" id="UP001152885"/>
    </source>
</evidence>
<feature type="region of interest" description="Disordered" evidence="1">
    <location>
        <begin position="77"/>
        <end position="146"/>
    </location>
</feature>
<dbReference type="PANTHER" id="PTHR37287">
    <property type="entry name" value="INO EIGHTY SUBUNIT 1"/>
    <property type="match status" value="1"/>
</dbReference>
<protein>
    <recommendedName>
        <fullName evidence="4">Ino eighty subunit 1</fullName>
    </recommendedName>
</protein>
<feature type="compositionally biased region" description="Acidic residues" evidence="1">
    <location>
        <begin position="87"/>
        <end position="103"/>
    </location>
</feature>
<dbReference type="InterPro" id="IPR038014">
    <property type="entry name" value="Ies1"/>
</dbReference>
<name>A0A9W4XBX1_9ASCO</name>
<dbReference type="OrthoDB" id="5413003at2759"/>
<evidence type="ECO:0000313" key="2">
    <source>
        <dbReference type="EMBL" id="CAI5756588.1"/>
    </source>
</evidence>
<feature type="compositionally biased region" description="Basic and acidic residues" evidence="1">
    <location>
        <begin position="122"/>
        <end position="131"/>
    </location>
</feature>
<accession>A0A9W4XBX1</accession>
<evidence type="ECO:0008006" key="4">
    <source>
        <dbReference type="Google" id="ProtNLM"/>
    </source>
</evidence>
<proteinExistence type="predicted"/>
<feature type="region of interest" description="Disordered" evidence="1">
    <location>
        <begin position="1"/>
        <end position="30"/>
    </location>
</feature>
<dbReference type="GO" id="GO:0031011">
    <property type="term" value="C:Ino80 complex"/>
    <property type="evidence" value="ECO:0007669"/>
    <property type="project" value="InterPro"/>
</dbReference>
<reference evidence="2" key="1">
    <citation type="submission" date="2022-12" db="EMBL/GenBank/DDBJ databases">
        <authorList>
            <person name="Brejova B."/>
        </authorList>
    </citation>
    <scope>NUCLEOTIDE SEQUENCE</scope>
</reference>
<organism evidence="2 3">
    <name type="scientific">Candida verbasci</name>
    <dbReference type="NCBI Taxonomy" id="1227364"/>
    <lineage>
        <taxon>Eukaryota</taxon>
        <taxon>Fungi</taxon>
        <taxon>Dikarya</taxon>
        <taxon>Ascomycota</taxon>
        <taxon>Saccharomycotina</taxon>
        <taxon>Pichiomycetes</taxon>
        <taxon>Debaryomycetaceae</taxon>
        <taxon>Candida/Lodderomyces clade</taxon>
        <taxon>Candida</taxon>
    </lineage>
</organism>
<evidence type="ECO:0000256" key="1">
    <source>
        <dbReference type="SAM" id="MobiDB-lite"/>
    </source>
</evidence>
<feature type="compositionally biased region" description="Basic and acidic residues" evidence="1">
    <location>
        <begin position="429"/>
        <end position="456"/>
    </location>
</feature>
<gene>
    <name evidence="2" type="ORF">CANVERA_P1106</name>
</gene>
<dbReference type="AlphaFoldDB" id="A0A9W4XBX1"/>